<evidence type="ECO:0000313" key="2">
    <source>
        <dbReference type="EMBL" id="PWV70185.1"/>
    </source>
</evidence>
<reference evidence="2 3" key="1">
    <citation type="submission" date="2018-05" db="EMBL/GenBank/DDBJ databases">
        <title>Genomic Encyclopedia of Type Strains, Phase IV (KMG-IV): sequencing the most valuable type-strain genomes for metagenomic binning, comparative biology and taxonomic classification.</title>
        <authorList>
            <person name="Goeker M."/>
        </authorList>
    </citation>
    <scope>NUCLEOTIDE SEQUENCE [LARGE SCALE GENOMIC DNA]</scope>
    <source>
        <strain evidence="2 3">DSM 44717</strain>
    </source>
</reference>
<sequence>MVGNPHRLWDTVFDDIGGSMSTVDDRLVLAAGWLHNNAVRMDDEHVGWGWSSDVTPNPQDTAEAVCAMTAARSHATGEHLLRTPEVPEVPKVSALLRLRSVTHATQGEWAFQSPVDAAWRLRALKDLSPAGTEPDLSTYRHALLSTQDPNTGGWTMSDSAASISVTATTAAIRALLEFPPSDTEADAAVRRGCDFLVNAVRAEDPRAMTNYATAKIAYLLGTGRLAELGNPRIDRAHAHAIDRVLHYVETAPGTLEEEPIRRGNVTQTWYHATLPQSILALATSRKQLIFHPAFRAGFTELLDYQQLSLTHRDYGGFKTSRGGLITSYATAQSVHALIQVNADVRERVNPGTVFDLLCNASSSHHTDPQNIAPSKLPPVRMNSTAGAAALAVGAATGLTIIFLALMFDEGTLEPLGKPASRALIYWGTAFISIGLYCWAATRFHRFARSRLMSLVAAVFTAGVFPFLAFLLT</sequence>
<feature type="transmembrane region" description="Helical" evidence="1">
    <location>
        <begin position="419"/>
        <end position="439"/>
    </location>
</feature>
<keyword evidence="1" id="KW-0812">Transmembrane</keyword>
<feature type="transmembrane region" description="Helical" evidence="1">
    <location>
        <begin position="451"/>
        <end position="471"/>
    </location>
</feature>
<dbReference type="Gene3D" id="1.50.10.20">
    <property type="match status" value="1"/>
</dbReference>
<keyword evidence="3" id="KW-1185">Reference proteome</keyword>
<accession>A0A317N4G6</accession>
<evidence type="ECO:0000313" key="3">
    <source>
        <dbReference type="Proteomes" id="UP000246410"/>
    </source>
</evidence>
<dbReference type="EMBL" id="QGTL01000014">
    <property type="protein sequence ID" value="PWV70185.1"/>
    <property type="molecule type" value="Genomic_DNA"/>
</dbReference>
<name>A0A317N4G6_9NOCA</name>
<proteinExistence type="predicted"/>
<evidence type="ECO:0000256" key="1">
    <source>
        <dbReference type="SAM" id="Phobius"/>
    </source>
</evidence>
<comment type="caution">
    <text evidence="2">The sequence shown here is derived from an EMBL/GenBank/DDBJ whole genome shotgun (WGS) entry which is preliminary data.</text>
</comment>
<dbReference type="Proteomes" id="UP000246410">
    <property type="component" value="Unassembled WGS sequence"/>
</dbReference>
<evidence type="ECO:0008006" key="4">
    <source>
        <dbReference type="Google" id="ProtNLM"/>
    </source>
</evidence>
<gene>
    <name evidence="2" type="ORF">DFR69_114152</name>
</gene>
<protein>
    <recommendedName>
        <fullName evidence="4">Prenyltransferase/squalene oxidase-like repeat protein</fullName>
    </recommendedName>
</protein>
<keyword evidence="1" id="KW-1133">Transmembrane helix</keyword>
<dbReference type="SUPFAM" id="SSF48239">
    <property type="entry name" value="Terpenoid cyclases/Protein prenyltransferases"/>
    <property type="match status" value="1"/>
</dbReference>
<dbReference type="InterPro" id="IPR008930">
    <property type="entry name" value="Terpenoid_cyclase/PrenylTrfase"/>
</dbReference>
<dbReference type="AlphaFoldDB" id="A0A317N4G6"/>
<keyword evidence="1" id="KW-0472">Membrane</keyword>
<feature type="transmembrane region" description="Helical" evidence="1">
    <location>
        <begin position="385"/>
        <end position="407"/>
    </location>
</feature>
<organism evidence="2 3">
    <name type="scientific">Nocardia neocaledoniensis</name>
    <dbReference type="NCBI Taxonomy" id="236511"/>
    <lineage>
        <taxon>Bacteria</taxon>
        <taxon>Bacillati</taxon>
        <taxon>Actinomycetota</taxon>
        <taxon>Actinomycetes</taxon>
        <taxon>Mycobacteriales</taxon>
        <taxon>Nocardiaceae</taxon>
        <taxon>Nocardia</taxon>
    </lineage>
</organism>